<name>A0A1E3U650_9FIRM</name>
<feature type="transmembrane region" description="Helical" evidence="6">
    <location>
        <begin position="118"/>
        <end position="142"/>
    </location>
</feature>
<dbReference type="Proteomes" id="UP000094869">
    <property type="component" value="Unassembled WGS sequence"/>
</dbReference>
<feature type="transmembrane region" description="Helical" evidence="6">
    <location>
        <begin position="57"/>
        <end position="80"/>
    </location>
</feature>
<sequence length="485" mass="55862">MMSKLMNKYKSLPVQVRASFWFLICAFLQRGISTITTPIFTRLLSTAEYGQYSVFNSWLGIITVLVTLNLYSGVYTQGLVKFDNQRKKYSSSLQGLVFTLTCVWTVVYALFYEFWNSVFSLTTVQMLAMLVMIWATAAFQFWSVEQRVDFKYHALVAVTIIISIAKPVIGIIFVLLADDKVTARILGLALVELIGYSWCFIIQIHRGKKFFSLENWKYALKFNLPLIPHYLSMTVLNSSDRIMINNLVGESEAGIYSLAYSVSQIMTLFNTALMQTIEPWLYKKIKARQIADIKRVAYPAFFFIAVVNLMLIAVAPEIIAIFAPASYYEAIWVIPPAAMSVYFMFAYTFFAVFEFYYEKTSFTTIATTSGAVLNIVLNYLFISLCGYMAAGYTTLVCYMFFAIFHYFCMRKICKKEFGNQMPYSTRILFSITIIFMVLGFLFMVTYNYTFIRYILVLVIAVLLVIFRKKVIETVRHLLSIKKQGR</sequence>
<dbReference type="PANTHER" id="PTHR30250:SF11">
    <property type="entry name" value="O-ANTIGEN TRANSPORTER-RELATED"/>
    <property type="match status" value="1"/>
</dbReference>
<feature type="transmembrane region" description="Helical" evidence="6">
    <location>
        <begin position="296"/>
        <end position="324"/>
    </location>
</feature>
<evidence type="ECO:0000256" key="6">
    <source>
        <dbReference type="SAM" id="Phobius"/>
    </source>
</evidence>
<dbReference type="GO" id="GO:0005886">
    <property type="term" value="C:plasma membrane"/>
    <property type="evidence" value="ECO:0007669"/>
    <property type="project" value="UniProtKB-SubCell"/>
</dbReference>
<evidence type="ECO:0000313" key="10">
    <source>
        <dbReference type="Proteomes" id="UP000094869"/>
    </source>
</evidence>
<reference evidence="8 10" key="1">
    <citation type="submission" date="2016-08" db="EMBL/GenBank/DDBJ databases">
        <title>Characterization of Isolates of Eisenbergiella tayi Derived from Blood Cultures, Using Whole Genome Sequencing.</title>
        <authorList>
            <person name="Bernier A.-M."/>
            <person name="Burdz T."/>
            <person name="Wiebe D."/>
            <person name="Bernard K."/>
        </authorList>
    </citation>
    <scope>NUCLEOTIDE SEQUENCE [LARGE SCALE GENOMIC DNA]</scope>
    <source>
        <strain evidence="8 10">NML120146</strain>
    </source>
</reference>
<evidence type="ECO:0000256" key="2">
    <source>
        <dbReference type="ARBA" id="ARBA00022475"/>
    </source>
</evidence>
<evidence type="ECO:0000313" key="7">
    <source>
        <dbReference type="EMBL" id="ODR37588.1"/>
    </source>
</evidence>
<dbReference type="Proteomes" id="UP000094271">
    <property type="component" value="Unassembled WGS sequence"/>
</dbReference>
<proteinExistence type="predicted"/>
<feature type="transmembrane region" description="Helical" evidence="6">
    <location>
        <begin position="330"/>
        <end position="350"/>
    </location>
</feature>
<evidence type="ECO:0000256" key="4">
    <source>
        <dbReference type="ARBA" id="ARBA00022989"/>
    </source>
</evidence>
<protein>
    <submittedName>
        <fullName evidence="7">Uncharacterized protein</fullName>
    </submittedName>
</protein>
<evidence type="ECO:0000256" key="3">
    <source>
        <dbReference type="ARBA" id="ARBA00022692"/>
    </source>
</evidence>
<feature type="transmembrane region" description="Helical" evidence="6">
    <location>
        <begin position="183"/>
        <end position="204"/>
    </location>
</feature>
<evidence type="ECO:0000256" key="1">
    <source>
        <dbReference type="ARBA" id="ARBA00004651"/>
    </source>
</evidence>
<dbReference type="OrthoDB" id="9180265at2"/>
<dbReference type="InterPro" id="IPR050833">
    <property type="entry name" value="Poly_Biosynth_Transport"/>
</dbReference>
<keyword evidence="10" id="KW-1185">Reference proteome</keyword>
<keyword evidence="3 6" id="KW-0812">Transmembrane</keyword>
<dbReference type="Pfam" id="PF01943">
    <property type="entry name" value="Polysacc_synt"/>
    <property type="match status" value="1"/>
</dbReference>
<evidence type="ECO:0000313" key="9">
    <source>
        <dbReference type="Proteomes" id="UP000094271"/>
    </source>
</evidence>
<evidence type="ECO:0000313" key="8">
    <source>
        <dbReference type="EMBL" id="ODR49541.1"/>
    </source>
</evidence>
<dbReference type="PANTHER" id="PTHR30250">
    <property type="entry name" value="PST FAMILY PREDICTED COLANIC ACID TRANSPORTER"/>
    <property type="match status" value="1"/>
</dbReference>
<keyword evidence="4 6" id="KW-1133">Transmembrane helix</keyword>
<feature type="transmembrane region" description="Helical" evidence="6">
    <location>
        <begin position="154"/>
        <end position="177"/>
    </location>
</feature>
<organism evidence="7 9">
    <name type="scientific">Eisenbergiella tayi</name>
    <dbReference type="NCBI Taxonomy" id="1432052"/>
    <lineage>
        <taxon>Bacteria</taxon>
        <taxon>Bacillati</taxon>
        <taxon>Bacillota</taxon>
        <taxon>Clostridia</taxon>
        <taxon>Lachnospirales</taxon>
        <taxon>Lachnospiraceae</taxon>
        <taxon>Eisenbergiella</taxon>
    </lineage>
</organism>
<comment type="subcellular location">
    <subcellularLocation>
        <location evidence="1">Cell membrane</location>
        <topology evidence="1">Multi-pass membrane protein</topology>
    </subcellularLocation>
</comment>
<evidence type="ECO:0000256" key="5">
    <source>
        <dbReference type="ARBA" id="ARBA00023136"/>
    </source>
</evidence>
<dbReference type="EMBL" id="MEHD01000037">
    <property type="protein sequence ID" value="ODR49541.1"/>
    <property type="molecule type" value="Genomic_DNA"/>
</dbReference>
<feature type="transmembrane region" description="Helical" evidence="6">
    <location>
        <begin position="362"/>
        <end position="381"/>
    </location>
</feature>
<keyword evidence="2" id="KW-1003">Cell membrane</keyword>
<feature type="transmembrane region" description="Helical" evidence="6">
    <location>
        <begin position="450"/>
        <end position="466"/>
    </location>
</feature>
<accession>A0A1E3U650</accession>
<dbReference type="InterPro" id="IPR002797">
    <property type="entry name" value="Polysacc_synth"/>
</dbReference>
<reference evidence="7 9" key="2">
    <citation type="submission" date="2016-08" db="EMBL/GenBank/DDBJ databases">
        <authorList>
            <person name="Seilhamer J.J."/>
        </authorList>
    </citation>
    <scope>NUCLEOTIDE SEQUENCE [LARGE SCALE GENOMIC DNA]</scope>
    <source>
        <strain evidence="7 9">NML150140-1</strain>
    </source>
</reference>
<comment type="caution">
    <text evidence="7">The sequence shown here is derived from an EMBL/GenBank/DDBJ whole genome shotgun (WGS) entry which is preliminary data.</text>
</comment>
<feature type="transmembrane region" description="Helical" evidence="6">
    <location>
        <begin position="92"/>
        <end position="112"/>
    </location>
</feature>
<feature type="transmembrane region" description="Helical" evidence="6">
    <location>
        <begin position="427"/>
        <end position="444"/>
    </location>
</feature>
<gene>
    <name evidence="7" type="ORF">BEI59_34955</name>
    <name evidence="8" type="ORF">BEI63_24335</name>
</gene>
<dbReference type="EMBL" id="MEHA01000049">
    <property type="protein sequence ID" value="ODR37588.1"/>
    <property type="molecule type" value="Genomic_DNA"/>
</dbReference>
<feature type="transmembrane region" description="Helical" evidence="6">
    <location>
        <begin position="387"/>
        <end position="407"/>
    </location>
</feature>
<dbReference type="AlphaFoldDB" id="A0A1E3U650"/>
<keyword evidence="5 6" id="KW-0472">Membrane</keyword>